<name>A0A0L8GXT4_OCTBM</name>
<gene>
    <name evidence="1" type="ORF">OCBIM_22026178mg</name>
</gene>
<evidence type="ECO:0000313" key="1">
    <source>
        <dbReference type="EMBL" id="KOF81727.1"/>
    </source>
</evidence>
<proteinExistence type="predicted"/>
<reference evidence="1" key="1">
    <citation type="submission" date="2015-07" db="EMBL/GenBank/DDBJ databases">
        <title>MeaNS - Measles Nucleotide Surveillance Program.</title>
        <authorList>
            <person name="Tran T."/>
            <person name="Druce J."/>
        </authorList>
    </citation>
    <scope>NUCLEOTIDE SEQUENCE</scope>
    <source>
        <strain evidence="1">UCB-OBI-ISO-001</strain>
        <tissue evidence="1">Gonad</tissue>
    </source>
</reference>
<protein>
    <submittedName>
        <fullName evidence="1">Uncharacterized protein</fullName>
    </submittedName>
</protein>
<sequence>MRFLPTLQYMPPSGRLKECVPFFQPYNMRFLLSVLQCEVTSPNPRICVPFSNPRICVPFSYSALSLLPTLKYIPFSARYIVCGPFFSSPTACAPFHL</sequence>
<dbReference type="EMBL" id="KQ420011">
    <property type="protein sequence ID" value="KOF81727.1"/>
    <property type="molecule type" value="Genomic_DNA"/>
</dbReference>
<organism evidence="1">
    <name type="scientific">Octopus bimaculoides</name>
    <name type="common">California two-spotted octopus</name>
    <dbReference type="NCBI Taxonomy" id="37653"/>
    <lineage>
        <taxon>Eukaryota</taxon>
        <taxon>Metazoa</taxon>
        <taxon>Spiralia</taxon>
        <taxon>Lophotrochozoa</taxon>
        <taxon>Mollusca</taxon>
        <taxon>Cephalopoda</taxon>
        <taxon>Coleoidea</taxon>
        <taxon>Octopodiformes</taxon>
        <taxon>Octopoda</taxon>
        <taxon>Incirrata</taxon>
        <taxon>Octopodidae</taxon>
        <taxon>Octopus</taxon>
    </lineage>
</organism>
<accession>A0A0L8GXT4</accession>
<dbReference type="AlphaFoldDB" id="A0A0L8GXT4"/>